<keyword evidence="5" id="KW-0418">Kinase</keyword>
<evidence type="ECO:0000256" key="1">
    <source>
        <dbReference type="ARBA" id="ARBA00006485"/>
    </source>
</evidence>
<feature type="compositionally biased region" description="Polar residues" evidence="8">
    <location>
        <begin position="531"/>
        <end position="542"/>
    </location>
</feature>
<feature type="binding site" evidence="7">
    <location>
        <position position="140"/>
    </location>
    <ligand>
        <name>ATP</name>
        <dbReference type="ChEBI" id="CHEBI:30616"/>
    </ligand>
</feature>
<protein>
    <submittedName>
        <fullName evidence="11">Protein IMPAIRED IN BABA-INDUCED STERILITY 1</fullName>
    </submittedName>
</protein>
<gene>
    <name evidence="11" type="primary">LOC101497998</name>
</gene>
<feature type="compositionally biased region" description="Low complexity" evidence="8">
    <location>
        <begin position="46"/>
        <end position="65"/>
    </location>
</feature>
<dbReference type="STRING" id="3827.A0A1S2XJ85"/>
<feature type="region of interest" description="Disordered" evidence="8">
    <location>
        <begin position="566"/>
        <end position="601"/>
    </location>
</feature>
<dbReference type="Gene3D" id="3.30.200.20">
    <property type="entry name" value="Phosphorylase Kinase, domain 1"/>
    <property type="match status" value="1"/>
</dbReference>
<evidence type="ECO:0000256" key="6">
    <source>
        <dbReference type="ARBA" id="ARBA00022840"/>
    </source>
</evidence>
<dbReference type="OrthoDB" id="28397at2759"/>
<keyword evidence="4 7" id="KW-0547">Nucleotide-binding</keyword>
<keyword evidence="2" id="KW-0723">Serine/threonine-protein kinase</keyword>
<dbReference type="Gene3D" id="1.10.510.10">
    <property type="entry name" value="Transferase(Phosphotransferase) domain 1"/>
    <property type="match status" value="1"/>
</dbReference>
<feature type="compositionally biased region" description="Basic and acidic residues" evidence="8">
    <location>
        <begin position="412"/>
        <end position="438"/>
    </location>
</feature>
<evidence type="ECO:0000256" key="8">
    <source>
        <dbReference type="SAM" id="MobiDB-lite"/>
    </source>
</evidence>
<dbReference type="GO" id="GO:0008353">
    <property type="term" value="F:RNA polymerase II CTD heptapeptide repeat kinase activity"/>
    <property type="evidence" value="ECO:0007669"/>
    <property type="project" value="TreeGrafter"/>
</dbReference>
<comment type="similarity">
    <text evidence="1">Belongs to the protein kinase superfamily. CMGC Ser/Thr protein kinase family. CDC2/CDKX subfamily.</text>
</comment>
<dbReference type="RefSeq" id="XP_004489426.1">
    <property type="nucleotide sequence ID" value="XM_004489369.3"/>
</dbReference>
<feature type="compositionally biased region" description="Basic residues" evidence="8">
    <location>
        <begin position="590"/>
        <end position="601"/>
    </location>
</feature>
<evidence type="ECO:0000259" key="9">
    <source>
        <dbReference type="PROSITE" id="PS50011"/>
    </source>
</evidence>
<dbReference type="Pfam" id="PF00069">
    <property type="entry name" value="Pkinase"/>
    <property type="match status" value="1"/>
</dbReference>
<evidence type="ECO:0000256" key="5">
    <source>
        <dbReference type="ARBA" id="ARBA00022777"/>
    </source>
</evidence>
<keyword evidence="10" id="KW-1185">Reference proteome</keyword>
<dbReference type="AlphaFoldDB" id="A0A1S2XJ85"/>
<evidence type="ECO:0000313" key="11">
    <source>
        <dbReference type="RefSeq" id="XP_004489426.1"/>
    </source>
</evidence>
<dbReference type="Proteomes" id="UP000087171">
    <property type="component" value="Chromosome Ca2"/>
</dbReference>
<feature type="compositionally biased region" description="Basic and acidic residues" evidence="8">
    <location>
        <begin position="459"/>
        <end position="471"/>
    </location>
</feature>
<evidence type="ECO:0000256" key="2">
    <source>
        <dbReference type="ARBA" id="ARBA00022527"/>
    </source>
</evidence>
<dbReference type="FunFam" id="1.10.510.10:FF:000043">
    <property type="entry name" value="probable serine/threonine-protein kinase At1g54610"/>
    <property type="match status" value="1"/>
</dbReference>
<dbReference type="SUPFAM" id="SSF56112">
    <property type="entry name" value="Protein kinase-like (PK-like)"/>
    <property type="match status" value="1"/>
</dbReference>
<dbReference type="FunFam" id="3.30.200.20:FF:000021">
    <property type="entry name" value="probable serine/threonine-protein kinase At1g54610"/>
    <property type="match status" value="1"/>
</dbReference>
<feature type="region of interest" description="Disordered" evidence="8">
    <location>
        <begin position="405"/>
        <end position="554"/>
    </location>
</feature>
<dbReference type="PANTHER" id="PTHR24056:SF327">
    <property type="entry name" value="CYCLIN-DEPENDENT KINASE"/>
    <property type="match status" value="1"/>
</dbReference>
<feature type="compositionally biased region" description="Basic and acidic residues" evidence="8">
    <location>
        <begin position="566"/>
        <end position="580"/>
    </location>
</feature>
<proteinExistence type="inferred from homology"/>
<dbReference type="InterPro" id="IPR017441">
    <property type="entry name" value="Protein_kinase_ATP_BS"/>
</dbReference>
<evidence type="ECO:0000256" key="7">
    <source>
        <dbReference type="PROSITE-ProRule" id="PRU10141"/>
    </source>
</evidence>
<dbReference type="GO" id="GO:0005524">
    <property type="term" value="F:ATP binding"/>
    <property type="evidence" value="ECO:0007669"/>
    <property type="project" value="UniProtKB-UniRule"/>
</dbReference>
<evidence type="ECO:0000256" key="3">
    <source>
        <dbReference type="ARBA" id="ARBA00022679"/>
    </source>
</evidence>
<keyword evidence="6 7" id="KW-0067">ATP-binding</keyword>
<feature type="compositionally biased region" description="Polar residues" evidence="8">
    <location>
        <begin position="490"/>
        <end position="522"/>
    </location>
</feature>
<feature type="domain" description="Protein kinase" evidence="9">
    <location>
        <begin position="111"/>
        <end position="395"/>
    </location>
</feature>
<dbReference type="InterPro" id="IPR011009">
    <property type="entry name" value="Kinase-like_dom_sf"/>
</dbReference>
<dbReference type="InterPro" id="IPR050108">
    <property type="entry name" value="CDK"/>
</dbReference>
<evidence type="ECO:0000313" key="10">
    <source>
        <dbReference type="Proteomes" id="UP000087171"/>
    </source>
</evidence>
<organism evidence="10 11">
    <name type="scientific">Cicer arietinum</name>
    <name type="common">Chickpea</name>
    <name type="synonym">Garbanzo</name>
    <dbReference type="NCBI Taxonomy" id="3827"/>
    <lineage>
        <taxon>Eukaryota</taxon>
        <taxon>Viridiplantae</taxon>
        <taxon>Streptophyta</taxon>
        <taxon>Embryophyta</taxon>
        <taxon>Tracheophyta</taxon>
        <taxon>Spermatophyta</taxon>
        <taxon>Magnoliopsida</taxon>
        <taxon>eudicotyledons</taxon>
        <taxon>Gunneridae</taxon>
        <taxon>Pentapetalae</taxon>
        <taxon>rosids</taxon>
        <taxon>fabids</taxon>
        <taxon>Fabales</taxon>
        <taxon>Fabaceae</taxon>
        <taxon>Papilionoideae</taxon>
        <taxon>50 kb inversion clade</taxon>
        <taxon>NPAAA clade</taxon>
        <taxon>Hologalegina</taxon>
        <taxon>IRL clade</taxon>
        <taxon>Cicereae</taxon>
        <taxon>Cicer</taxon>
    </lineage>
</organism>
<dbReference type="GO" id="GO:0005634">
    <property type="term" value="C:nucleus"/>
    <property type="evidence" value="ECO:0007669"/>
    <property type="project" value="TreeGrafter"/>
</dbReference>
<dbReference type="KEGG" id="cam:101497998"/>
<dbReference type="InterPro" id="IPR000719">
    <property type="entry name" value="Prot_kinase_dom"/>
</dbReference>
<dbReference type="PANTHER" id="PTHR24056">
    <property type="entry name" value="CELL DIVISION PROTEIN KINASE"/>
    <property type="match status" value="1"/>
</dbReference>
<sequence length="601" mass="67243">MGCISSKHAVAGDSSPSPIVRDIGEVVPSSKGHSGLLVLDSKSSLDENNNNKNSKFTKNNSKKSSGSFSFRIGFTQRHVEAEQIAAGWPPWLTASAAEAVQGWIPLKADAFQKLEKIGQGTYSSVFRAREVETGRMFALKKVRFDNFQAESIRFMAREITILRRLDHPNIMKLEGIITSRLSSSIYLVFEYMEHDLAGLVSRPDIVFTDAQIKCYMRQLLSGLEHCHVRGIMHRDIKVSNILLNNEGVLKIGDFGLANTISTNNKHHLTSRVVTLWYRPPELLMGATNYGVSVDLWSVGCVFAELFLGKPVLKGRTEVEQLHKIFKLCGSPPDEFWKKNKLPHATMFKPQTNYESSLRERCVDFPESAVNLLETLLSIDPTKRGTASSALLSEYFTTKPYACNPSSLPKYTPSKEMDAKGHEDTSSKKTGDKTRDAATSRRQQRRVYKGFEQNNLGKTTAKENTRKDDGKTHVTKGKGGGAMHKDHTKPSMDTMSETSQMVNVADSNGYSVPVQVQGSNDYSWTKRRKQDASSTLSDGSRSKISALDPHFAKGTYDLTKQRISMDFDPKELMNQGQKEEQGAYWNDSVRRAARKSRFGRDK</sequence>
<dbReference type="CDD" id="cd07840">
    <property type="entry name" value="STKc_CDK9_like"/>
    <property type="match status" value="1"/>
</dbReference>
<dbReference type="PROSITE" id="PS50011">
    <property type="entry name" value="PROTEIN_KINASE_DOM"/>
    <property type="match status" value="1"/>
</dbReference>
<dbReference type="PROSITE" id="PS00108">
    <property type="entry name" value="PROTEIN_KINASE_ST"/>
    <property type="match status" value="1"/>
</dbReference>
<dbReference type="PROSITE" id="PS00107">
    <property type="entry name" value="PROTEIN_KINASE_ATP"/>
    <property type="match status" value="1"/>
</dbReference>
<dbReference type="eggNOG" id="KOG0600">
    <property type="taxonomic scope" value="Eukaryota"/>
</dbReference>
<dbReference type="SMART" id="SM00220">
    <property type="entry name" value="S_TKc"/>
    <property type="match status" value="1"/>
</dbReference>
<dbReference type="InterPro" id="IPR008271">
    <property type="entry name" value="Ser/Thr_kinase_AS"/>
</dbReference>
<dbReference type="GeneID" id="101497998"/>
<feature type="region of interest" description="Disordered" evidence="8">
    <location>
        <begin position="40"/>
        <end position="65"/>
    </location>
</feature>
<feature type="region of interest" description="Disordered" evidence="8">
    <location>
        <begin position="1"/>
        <end position="21"/>
    </location>
</feature>
<name>A0A1S2XJ85_CICAR</name>
<keyword evidence="3" id="KW-0808">Transferase</keyword>
<reference evidence="11" key="2">
    <citation type="submission" date="2025-08" db="UniProtKB">
        <authorList>
            <consortium name="RefSeq"/>
        </authorList>
    </citation>
    <scope>IDENTIFICATION</scope>
    <source>
        <tissue evidence="11">Etiolated seedlings</tissue>
    </source>
</reference>
<dbReference type="GO" id="GO:0032968">
    <property type="term" value="P:positive regulation of transcription elongation by RNA polymerase II"/>
    <property type="evidence" value="ECO:0007669"/>
    <property type="project" value="TreeGrafter"/>
</dbReference>
<reference evidence="10" key="1">
    <citation type="journal article" date="2013" name="Nat. Biotechnol.">
        <title>Draft genome sequence of chickpea (Cicer arietinum) provides a resource for trait improvement.</title>
        <authorList>
            <person name="Varshney R.K."/>
            <person name="Song C."/>
            <person name="Saxena R.K."/>
            <person name="Azam S."/>
            <person name="Yu S."/>
            <person name="Sharpe A.G."/>
            <person name="Cannon S."/>
            <person name="Baek J."/>
            <person name="Rosen B.D."/>
            <person name="Tar'an B."/>
            <person name="Millan T."/>
            <person name="Zhang X."/>
            <person name="Ramsay L.D."/>
            <person name="Iwata A."/>
            <person name="Wang Y."/>
            <person name="Nelson W."/>
            <person name="Farmer A.D."/>
            <person name="Gaur P.M."/>
            <person name="Soderlund C."/>
            <person name="Penmetsa R.V."/>
            <person name="Xu C."/>
            <person name="Bharti A.K."/>
            <person name="He W."/>
            <person name="Winter P."/>
            <person name="Zhao S."/>
            <person name="Hane J.K."/>
            <person name="Carrasquilla-Garcia N."/>
            <person name="Condie J.A."/>
            <person name="Upadhyaya H.D."/>
            <person name="Luo M.C."/>
            <person name="Thudi M."/>
            <person name="Gowda C.L."/>
            <person name="Singh N.P."/>
            <person name="Lichtenzveig J."/>
            <person name="Gali K.K."/>
            <person name="Rubio J."/>
            <person name="Nadarajan N."/>
            <person name="Dolezel J."/>
            <person name="Bansal K.C."/>
            <person name="Xu X."/>
            <person name="Edwards D."/>
            <person name="Zhang G."/>
            <person name="Kahl G."/>
            <person name="Gil J."/>
            <person name="Singh K.B."/>
            <person name="Datta S.K."/>
            <person name="Jackson S.A."/>
            <person name="Wang J."/>
            <person name="Cook D.R."/>
        </authorList>
    </citation>
    <scope>NUCLEOTIDE SEQUENCE [LARGE SCALE GENOMIC DNA]</scope>
    <source>
        <strain evidence="10">cv. CDC Frontier</strain>
    </source>
</reference>
<dbReference type="GO" id="GO:0000307">
    <property type="term" value="C:cyclin-dependent protein kinase holoenzyme complex"/>
    <property type="evidence" value="ECO:0007669"/>
    <property type="project" value="TreeGrafter"/>
</dbReference>
<accession>A0A1S2XJ85</accession>
<evidence type="ECO:0000256" key="4">
    <source>
        <dbReference type="ARBA" id="ARBA00022741"/>
    </source>
</evidence>
<dbReference type="PaxDb" id="3827-XP_004489426.1"/>